<dbReference type="KEGG" id="dci:103505129"/>
<dbReference type="InterPro" id="IPR024607">
    <property type="entry name" value="Sulfatase_CS"/>
</dbReference>
<dbReference type="SUPFAM" id="SSF53649">
    <property type="entry name" value="Alkaline phosphatase-like"/>
    <property type="match status" value="1"/>
</dbReference>
<dbReference type="PANTHER" id="PTHR10342">
    <property type="entry name" value="ARYLSULFATASE"/>
    <property type="match status" value="1"/>
</dbReference>
<dbReference type="AlphaFoldDB" id="A0A1S3CU00"/>
<feature type="domain" description="Sulfatase N-terminal" evidence="8">
    <location>
        <begin position="37"/>
        <end position="237"/>
    </location>
</feature>
<sequence length="268" mass="30131">MTVRHLLSRNSKYEFNIILFICLVVIASVKNVACNQPNIIFIIADDLGWNDVGFHGENDIPTPNIDALAYNGIVLNRHYTLPTCTPSRAAFLTGKYPFRYGIDTPVGAGVAKAVPVTEKLLPQYLKELGYSTHLIGKWHIGCNKEELLPFNRGFDNHVGYWNGYLTYNDSIHETDFAVGLDARRNMERYAPQMSSKYLTDFFTDQSVHVIKSHNHSRPLFLQITHAAVHTGTAGNAKLPTGLLQVPDMEENDRTFAHISNPDRRLFAG</sequence>
<keyword evidence="5" id="KW-0106">Calcium</keyword>
<dbReference type="Gene3D" id="3.40.720.10">
    <property type="entry name" value="Alkaline Phosphatase, subunit A"/>
    <property type="match status" value="1"/>
</dbReference>
<comment type="similarity">
    <text evidence="2">Belongs to the sulfatase family.</text>
</comment>
<dbReference type="OMA" id="DHTHYML"/>
<accession>A0A1S3CU00</accession>
<evidence type="ECO:0000259" key="8">
    <source>
        <dbReference type="Pfam" id="PF00884"/>
    </source>
</evidence>
<evidence type="ECO:0000256" key="7">
    <source>
        <dbReference type="SAM" id="SignalP"/>
    </source>
</evidence>
<feature type="non-terminal residue" evidence="10">
    <location>
        <position position="268"/>
    </location>
</feature>
<protein>
    <submittedName>
        <fullName evidence="10">Arylsulfatase B-like</fullName>
    </submittedName>
</protein>
<feature type="chain" id="PRO_5010327977" evidence="7">
    <location>
        <begin position="35"/>
        <end position="268"/>
    </location>
</feature>
<dbReference type="InterPro" id="IPR017850">
    <property type="entry name" value="Alkaline_phosphatase_core_sf"/>
</dbReference>
<feature type="signal peptide" evidence="7">
    <location>
        <begin position="1"/>
        <end position="34"/>
    </location>
</feature>
<reference evidence="10" key="1">
    <citation type="submission" date="2025-08" db="UniProtKB">
        <authorList>
            <consortium name="RefSeq"/>
        </authorList>
    </citation>
    <scope>IDENTIFICATION</scope>
</reference>
<evidence type="ECO:0000313" key="10">
    <source>
        <dbReference type="RefSeq" id="XP_008467662.1"/>
    </source>
</evidence>
<dbReference type="Proteomes" id="UP000079169">
    <property type="component" value="Unplaced"/>
</dbReference>
<dbReference type="PANTHER" id="PTHR10342:SF264">
    <property type="entry name" value="MIP05773P-RELATED"/>
    <property type="match status" value="1"/>
</dbReference>
<organism evidence="9 10">
    <name type="scientific">Diaphorina citri</name>
    <name type="common">Asian citrus psyllid</name>
    <dbReference type="NCBI Taxonomy" id="121845"/>
    <lineage>
        <taxon>Eukaryota</taxon>
        <taxon>Metazoa</taxon>
        <taxon>Ecdysozoa</taxon>
        <taxon>Arthropoda</taxon>
        <taxon>Hexapoda</taxon>
        <taxon>Insecta</taxon>
        <taxon>Pterygota</taxon>
        <taxon>Neoptera</taxon>
        <taxon>Paraneoptera</taxon>
        <taxon>Hemiptera</taxon>
        <taxon>Sternorrhyncha</taxon>
        <taxon>Psylloidea</taxon>
        <taxon>Psyllidae</taxon>
        <taxon>Diaphorininae</taxon>
        <taxon>Diaphorina</taxon>
    </lineage>
</organism>
<evidence type="ECO:0000256" key="3">
    <source>
        <dbReference type="ARBA" id="ARBA00022723"/>
    </source>
</evidence>
<evidence type="ECO:0000256" key="6">
    <source>
        <dbReference type="ARBA" id="ARBA00023180"/>
    </source>
</evidence>
<evidence type="ECO:0000256" key="1">
    <source>
        <dbReference type="ARBA" id="ARBA00001913"/>
    </source>
</evidence>
<dbReference type="GO" id="GO:0008484">
    <property type="term" value="F:sulfuric ester hydrolase activity"/>
    <property type="evidence" value="ECO:0007669"/>
    <property type="project" value="InterPro"/>
</dbReference>
<keyword evidence="9" id="KW-1185">Reference proteome</keyword>
<evidence type="ECO:0000256" key="2">
    <source>
        <dbReference type="ARBA" id="ARBA00008779"/>
    </source>
</evidence>
<keyword evidence="7" id="KW-0732">Signal</keyword>
<evidence type="ECO:0000256" key="5">
    <source>
        <dbReference type="ARBA" id="ARBA00022837"/>
    </source>
</evidence>
<dbReference type="GO" id="GO:0046872">
    <property type="term" value="F:metal ion binding"/>
    <property type="evidence" value="ECO:0007669"/>
    <property type="project" value="UniProtKB-KW"/>
</dbReference>
<dbReference type="PROSITE" id="PS00149">
    <property type="entry name" value="SULFATASE_2"/>
    <property type="match status" value="1"/>
</dbReference>
<evidence type="ECO:0000256" key="4">
    <source>
        <dbReference type="ARBA" id="ARBA00022801"/>
    </source>
</evidence>
<evidence type="ECO:0000313" key="9">
    <source>
        <dbReference type="Proteomes" id="UP000079169"/>
    </source>
</evidence>
<proteinExistence type="inferred from homology"/>
<dbReference type="InterPro" id="IPR000917">
    <property type="entry name" value="Sulfatase_N"/>
</dbReference>
<dbReference type="STRING" id="121845.A0A1S3CU00"/>
<dbReference type="RefSeq" id="XP_008467662.1">
    <property type="nucleotide sequence ID" value="XM_008469440.3"/>
</dbReference>
<dbReference type="Pfam" id="PF00884">
    <property type="entry name" value="Sulfatase"/>
    <property type="match status" value="1"/>
</dbReference>
<comment type="cofactor">
    <cofactor evidence="1">
        <name>Ca(2+)</name>
        <dbReference type="ChEBI" id="CHEBI:29108"/>
    </cofactor>
</comment>
<keyword evidence="6" id="KW-0325">Glycoprotein</keyword>
<keyword evidence="3" id="KW-0479">Metal-binding</keyword>
<name>A0A1S3CU00_DIACI</name>
<dbReference type="PROSITE" id="PS00523">
    <property type="entry name" value="SULFATASE_1"/>
    <property type="match status" value="1"/>
</dbReference>
<dbReference type="PaxDb" id="121845-A0A1S3CU00"/>
<gene>
    <name evidence="10" type="primary">LOC103505129</name>
</gene>
<dbReference type="InterPro" id="IPR047115">
    <property type="entry name" value="ARSB"/>
</dbReference>
<dbReference type="GeneID" id="103505129"/>
<keyword evidence="4" id="KW-0378">Hydrolase</keyword>